<feature type="compositionally biased region" description="Polar residues" evidence="1">
    <location>
        <begin position="347"/>
        <end position="362"/>
    </location>
</feature>
<feature type="compositionally biased region" description="Basic and acidic residues" evidence="1">
    <location>
        <begin position="16"/>
        <end position="30"/>
    </location>
</feature>
<reference evidence="2 3" key="1">
    <citation type="submission" date="2016-03" db="EMBL/GenBank/DDBJ databases">
        <title>Comparative genomics of Pseudogymnoascus destructans, the fungus causing white-nose syndrome of bats.</title>
        <authorList>
            <person name="Palmer J.M."/>
            <person name="Drees K.P."/>
            <person name="Foster J.T."/>
            <person name="Lindner D.L."/>
        </authorList>
    </citation>
    <scope>NUCLEOTIDE SEQUENCE [LARGE SCALE GENOMIC DNA]</scope>
    <source>
        <strain evidence="2 3">UAMH 10579</strain>
    </source>
</reference>
<evidence type="ECO:0000313" key="3">
    <source>
        <dbReference type="Proteomes" id="UP000091956"/>
    </source>
</evidence>
<dbReference type="STRING" id="342668.A0A1B8GG50"/>
<accession>A0A1B8GG50</accession>
<feature type="region of interest" description="Disordered" evidence="1">
    <location>
        <begin position="329"/>
        <end position="389"/>
    </location>
</feature>
<feature type="compositionally biased region" description="Basic residues" evidence="1">
    <location>
        <begin position="132"/>
        <end position="145"/>
    </location>
</feature>
<evidence type="ECO:0000256" key="1">
    <source>
        <dbReference type="SAM" id="MobiDB-lite"/>
    </source>
</evidence>
<dbReference type="RefSeq" id="XP_018128534.1">
    <property type="nucleotide sequence ID" value="XM_018275775.2"/>
</dbReference>
<feature type="region of interest" description="Disordered" evidence="1">
    <location>
        <begin position="1"/>
        <end position="49"/>
    </location>
</feature>
<protein>
    <recommendedName>
        <fullName evidence="4">Zn(2)-C6 fungal-type domain-containing protein</fullName>
    </recommendedName>
</protein>
<evidence type="ECO:0000313" key="2">
    <source>
        <dbReference type="EMBL" id="OBT94801.1"/>
    </source>
</evidence>
<evidence type="ECO:0008006" key="4">
    <source>
        <dbReference type="Google" id="ProtNLM"/>
    </source>
</evidence>
<dbReference type="PANTHER" id="PTHR35392">
    <property type="entry name" value="ZN(II)2CYS6 TRANSCRIPTION FACTOR (EUROFUNG)-RELATED-RELATED"/>
    <property type="match status" value="1"/>
</dbReference>
<dbReference type="GeneID" id="28839709"/>
<dbReference type="EMBL" id="KV460240">
    <property type="protein sequence ID" value="OBT94801.1"/>
    <property type="molecule type" value="Genomic_DNA"/>
</dbReference>
<dbReference type="AlphaFoldDB" id="A0A1B8GG50"/>
<dbReference type="PANTHER" id="PTHR35392:SF3">
    <property type="entry name" value="ZN(2)-C6 FUNGAL-TYPE DOMAIN-CONTAINING PROTEIN"/>
    <property type="match status" value="1"/>
</dbReference>
<keyword evidence="3" id="KW-1185">Reference proteome</keyword>
<dbReference type="Proteomes" id="UP000091956">
    <property type="component" value="Unassembled WGS sequence"/>
</dbReference>
<feature type="region of interest" description="Disordered" evidence="1">
    <location>
        <begin position="132"/>
        <end position="169"/>
    </location>
</feature>
<organism evidence="2 3">
    <name type="scientific">Pseudogymnoascus verrucosus</name>
    <dbReference type="NCBI Taxonomy" id="342668"/>
    <lineage>
        <taxon>Eukaryota</taxon>
        <taxon>Fungi</taxon>
        <taxon>Dikarya</taxon>
        <taxon>Ascomycota</taxon>
        <taxon>Pezizomycotina</taxon>
        <taxon>Leotiomycetes</taxon>
        <taxon>Thelebolales</taxon>
        <taxon>Thelebolaceae</taxon>
        <taxon>Pseudogymnoascus</taxon>
    </lineage>
</organism>
<dbReference type="OrthoDB" id="5362630at2759"/>
<dbReference type="InterPro" id="IPR052973">
    <property type="entry name" value="Fungal_sec-metab_reg_TF"/>
</dbReference>
<name>A0A1B8GG50_9PEZI</name>
<reference evidence="3" key="2">
    <citation type="journal article" date="2018" name="Nat. Commun.">
        <title>Extreme sensitivity to ultraviolet light in the fungal pathogen causing white-nose syndrome of bats.</title>
        <authorList>
            <person name="Palmer J.M."/>
            <person name="Drees K.P."/>
            <person name="Foster J.T."/>
            <person name="Lindner D.L."/>
        </authorList>
    </citation>
    <scope>NUCLEOTIDE SEQUENCE [LARGE SCALE GENOMIC DNA]</scope>
    <source>
        <strain evidence="3">UAMH 10579</strain>
    </source>
</reference>
<gene>
    <name evidence="2" type="ORF">VE01_06323</name>
</gene>
<proteinExistence type="predicted"/>
<sequence>MSSVPSGFVAWSDVSSRQRTESKMSLDRNGRIPIPTGGDVSARMANRKRKHDVVVVDPSNPPTSKRPRSIHPQHFNLASLPTDERVRQAATLLRMPVTRLRSVISDLEEEEPEQEPEQFVPYYDWPLSHQPSRMKRGMGRGRSTPKPRSTGSVGEKAVGGEVNNYTGGQGEKTVSQWNGQMDGSSEFSEPASQGGRDSTFCFPKEVLVEFFSNWCSVDDEPSRGNGYENQSMLPPASASAPQFVGSQFMDTYPENYGTSMAGLPYAYDSSGGHNSFAMETSFSCDTPEFSGPWMQPLQQYQVQTQPHKQEMTYLQPPSYMESNLSFANNNGYLEAPPPDSGFVSDASLPQQKSETRQGSDSGRSVEDTESSLAGAPTRRGPFKSQFDRVQTAQTRKDGCCLRCRHQKIRCIPDPEDPKGVCLTCKNVKAANMKVQKPTCIRHRITDVRLYKMGQVPGLEWSQRWSNRTLKEMGTWASGETITIQVSEGYTSTPLKLVVSEFRPVKGDVLERSWVSSAGVKKKVAIPSYAIKDLAAARDAYKNYINQGGPEFFQGALDPKDRFLWMTYNMAITTSNDPDIPTVQRKLLRMVLQLWVAIRLNTKSTNIVGPETLGMAPDIFDATHPTPGRIPIPPVMGNQIELILSRDIQDPLRNDILDALQRLIYSNKPGCWFTIYLCTFILLHNCSMITKHDSAYARKHGLQARFARPAMVAEYHAGAMALLAHFHLCNKGSYPFSAAAGERVDILTNAGLTEKQSKFIESTRKFVNGNAVRFEEFRWAEAFDNDYYFISQLYEQDWKPRIKI</sequence>